<name>A0A8C4WP67_9SAUR</name>
<dbReference type="OrthoDB" id="9939598at2759"/>
<reference evidence="1" key="2">
    <citation type="submission" date="2025-08" db="UniProtKB">
        <authorList>
            <consortium name="Ensembl"/>
        </authorList>
    </citation>
    <scope>IDENTIFICATION</scope>
</reference>
<dbReference type="Proteomes" id="UP000694390">
    <property type="component" value="Chromosome 17"/>
</dbReference>
<evidence type="ECO:0008006" key="3">
    <source>
        <dbReference type="Google" id="ProtNLM"/>
    </source>
</evidence>
<reference evidence="1" key="3">
    <citation type="submission" date="2025-09" db="UniProtKB">
        <authorList>
            <consortium name="Ensembl"/>
        </authorList>
    </citation>
    <scope>IDENTIFICATION</scope>
</reference>
<dbReference type="PANTHER" id="PTHR15446">
    <property type="entry name" value="UROPLAKIN III"/>
    <property type="match status" value="1"/>
</dbReference>
<dbReference type="AlphaFoldDB" id="A0A8C4WP67"/>
<accession>A0A8C4WP67</accession>
<evidence type="ECO:0000313" key="2">
    <source>
        <dbReference type="Proteomes" id="UP000694390"/>
    </source>
</evidence>
<proteinExistence type="predicted"/>
<dbReference type="Ensembl" id="ENSGEVT00005019018.1">
    <property type="protein sequence ID" value="ENSGEVP00005018102.1"/>
    <property type="gene ID" value="ENSGEVG00005012795.1"/>
</dbReference>
<dbReference type="GO" id="GO:0016020">
    <property type="term" value="C:membrane"/>
    <property type="evidence" value="ECO:0007669"/>
    <property type="project" value="TreeGrafter"/>
</dbReference>
<dbReference type="InterPro" id="IPR024831">
    <property type="entry name" value="Uroplakin-3"/>
</dbReference>
<dbReference type="GeneTree" id="ENSGT00940000153392"/>
<evidence type="ECO:0000313" key="1">
    <source>
        <dbReference type="Ensembl" id="ENSGEVP00005018102.1"/>
    </source>
</evidence>
<dbReference type="PANTHER" id="PTHR15446:SF2">
    <property type="entry name" value="UROPLAKIN-3B-LIKE PROTEIN 1-RELATED"/>
    <property type="match status" value="1"/>
</dbReference>
<keyword evidence="2" id="KW-1185">Reference proteome</keyword>
<reference evidence="1" key="1">
    <citation type="submission" date="2019-06" db="EMBL/GenBank/DDBJ databases">
        <title>G10K-VGP Goodes thornscrub tortoise genome, primary haplotype.</title>
        <authorList>
            <person name="Murphy B."/>
            <person name="Edwards T."/>
            <person name="Rhie A."/>
            <person name="Koren S."/>
            <person name="Phillippy A."/>
            <person name="Fedrigo O."/>
            <person name="Haase B."/>
            <person name="Mountcastle J."/>
            <person name="Lewin H."/>
            <person name="Damas J."/>
            <person name="Howe K."/>
            <person name="Formenti G."/>
            <person name="Myers G."/>
            <person name="Durbin R."/>
            <person name="Jarvis E.D."/>
        </authorList>
    </citation>
    <scope>NUCLEOTIDE SEQUENCE [LARGE SCALE GENOMIC DNA]</scope>
</reference>
<protein>
    <recommendedName>
        <fullName evidence="3">Uroplakin 3B</fullName>
    </recommendedName>
</protein>
<organism evidence="1 2">
    <name type="scientific">Gopherus evgoodei</name>
    <name type="common">Goodes thornscrub tortoise</name>
    <dbReference type="NCBI Taxonomy" id="1825980"/>
    <lineage>
        <taxon>Eukaryota</taxon>
        <taxon>Metazoa</taxon>
        <taxon>Chordata</taxon>
        <taxon>Craniata</taxon>
        <taxon>Vertebrata</taxon>
        <taxon>Euteleostomi</taxon>
        <taxon>Archelosauria</taxon>
        <taxon>Testudinata</taxon>
        <taxon>Testudines</taxon>
        <taxon>Cryptodira</taxon>
        <taxon>Durocryptodira</taxon>
        <taxon>Testudinoidea</taxon>
        <taxon>Testudinidae</taxon>
        <taxon>Gopherus</taxon>
    </lineage>
</organism>
<sequence length="201" mass="21722">MPSKFGSISADARPPARMWGHLGHMAGYEPAPTHGLSPWLSAVATIPYEPEITALAPEGNITSSTFVLEQPHCVFNNTVSDTDEIWLVVSLSSAISNFTNPTSLQSLPPFWQFPETPNYMTMGTSSLNYPCEKSSGQITVLRVGNETGCVLDRSRPDCNGPLPGPGSRYTLSCLRAREWPGCDPLQPLPAPHLTHDSTLTG</sequence>